<dbReference type="RefSeq" id="WP_129062533.1">
    <property type="nucleotide sequence ID" value="NZ_NXIE01000006.1"/>
</dbReference>
<evidence type="ECO:0000313" key="2">
    <source>
        <dbReference type="Proteomes" id="UP000289718"/>
    </source>
</evidence>
<accession>A0A4V1M102</accession>
<evidence type="ECO:0000313" key="1">
    <source>
        <dbReference type="EMBL" id="RXK11664.1"/>
    </source>
</evidence>
<comment type="caution">
    <text evidence="1">The sequence shown here is derived from an EMBL/GenBank/DDBJ whole genome shotgun (WGS) entry which is preliminary data.</text>
</comment>
<dbReference type="EMBL" id="NXIE01000006">
    <property type="protein sequence ID" value="RXK11664.1"/>
    <property type="molecule type" value="Genomic_DNA"/>
</dbReference>
<gene>
    <name evidence="1" type="ORF">CP965_12905</name>
</gene>
<protein>
    <recommendedName>
        <fullName evidence="3">Outer membrane protein</fullName>
    </recommendedName>
</protein>
<proteinExistence type="predicted"/>
<sequence>MKKLFFGLTIFIILIIGSIYTVLFTAIGNSFVASLIESKVNEGQKDVNLKVNNFKLTTNTIAFKATIDDNSVIDIQGNLNIFAKSIDVDYNINIKDLSKLQNITNQKLNGSFSTKGNIKGDSKLAKIKGSSSVASSETAYDINLVDFNPKSAVLNIKNAKIEELLFLVNQPIYANGILNIDAVIKDANVNALDGAIKTSVSNGVLNLNSINPKIEQKSTTPIVFNFQTVTKLFSNVASSSVDFNSSIANLDIKKADFNIKETSLNSDYNLFVKSLAQLEPILNQKLNGSFSTNGNISFVNNNLNINGKSDIFKSKTSYDFLVENSKPKTVKVNISDAQISSLLNFVNQPLLAEGLLNIDANISNAQIGNLEGTVITKLKDGLVNNNVVNKTYNQKLKDKLTFQADINTKLNNFLASSLVDVDTSLATIDMKKAVYDIENLSFDSDYTLNVADLKKLYDVSQMKMRGNIQVDGNISQGKDKLAVDGKSELFGGNINFNLLNDDFNAKIDNVEIKDLTHMLYYPEIFTSKSNIDVAYNLANKKGTLSGDLLKGQFIKNEFSTIINTFAKFDLTKEIYEKVQIKSDIDNQIINTFVDMESSLTKITVPSSTLNTEKNTINALIQTKIKKYEFDTTVTGNLSNPKVKVDTSSFVKDKIKNKVKEKLKDKLKDKIDGSLLDNLLNKAPKNEIKKPATDAEIAKAFREIFG</sequence>
<evidence type="ECO:0008006" key="3">
    <source>
        <dbReference type="Google" id="ProtNLM"/>
    </source>
</evidence>
<keyword evidence="2" id="KW-1185">Reference proteome</keyword>
<organism evidence="1 2">
    <name type="scientific">Halarcobacter mediterraneus</name>
    <dbReference type="NCBI Taxonomy" id="2023153"/>
    <lineage>
        <taxon>Bacteria</taxon>
        <taxon>Pseudomonadati</taxon>
        <taxon>Campylobacterota</taxon>
        <taxon>Epsilonproteobacteria</taxon>
        <taxon>Campylobacterales</taxon>
        <taxon>Arcobacteraceae</taxon>
        <taxon>Halarcobacter</taxon>
    </lineage>
</organism>
<reference evidence="1 2" key="1">
    <citation type="submission" date="2017-09" db="EMBL/GenBank/DDBJ databases">
        <title>Genomics of the genus Arcobacter.</title>
        <authorList>
            <person name="Perez-Cataluna A."/>
            <person name="Figueras M.J."/>
            <person name="Salas-Masso N."/>
        </authorList>
    </citation>
    <scope>NUCLEOTIDE SEQUENCE [LARGE SCALE GENOMIC DNA]</scope>
    <source>
        <strain evidence="1 2">F156-34</strain>
    </source>
</reference>
<dbReference type="Proteomes" id="UP000289718">
    <property type="component" value="Unassembled WGS sequence"/>
</dbReference>
<dbReference type="AlphaFoldDB" id="A0A4V1M102"/>
<dbReference type="OrthoDB" id="5341790at2"/>
<name>A0A4V1M102_9BACT</name>